<dbReference type="SMART" id="SM00748">
    <property type="entry name" value="HEPN"/>
    <property type="match status" value="1"/>
</dbReference>
<dbReference type="PROSITE" id="PS50910">
    <property type="entry name" value="HEPN"/>
    <property type="match status" value="1"/>
</dbReference>
<evidence type="ECO:0000259" key="1">
    <source>
        <dbReference type="PROSITE" id="PS50910"/>
    </source>
</evidence>
<evidence type="ECO:0000313" key="2">
    <source>
        <dbReference type="EMBL" id="BFH73908.1"/>
    </source>
</evidence>
<organism evidence="2">
    <name type="scientific">Sulfurisphaera javensis</name>
    <dbReference type="NCBI Taxonomy" id="2049879"/>
    <lineage>
        <taxon>Archaea</taxon>
        <taxon>Thermoproteota</taxon>
        <taxon>Thermoprotei</taxon>
        <taxon>Sulfolobales</taxon>
        <taxon>Sulfolobaceae</taxon>
        <taxon>Sulfurisphaera</taxon>
    </lineage>
</organism>
<dbReference type="KEGG" id="sjv:SJAV_18520"/>
<dbReference type="AlphaFoldDB" id="A0AAT9GSS2"/>
<dbReference type="RefSeq" id="WP_369609465.1">
    <property type="nucleotide sequence ID" value="NZ_AP031322.1"/>
</dbReference>
<dbReference type="Gene3D" id="1.20.120.330">
    <property type="entry name" value="Nucleotidyltransferases domain 2"/>
    <property type="match status" value="1"/>
</dbReference>
<name>A0AAT9GSS2_9CREN</name>
<dbReference type="SUPFAM" id="SSF81593">
    <property type="entry name" value="Nucleotidyltransferase substrate binding subunit/domain"/>
    <property type="match status" value="1"/>
</dbReference>
<sequence length="137" mass="15662">MLDWSEYNRWLSSAIKTLESAEKDEDFNWACFKAEQSAQLAVKALLFLLGKPYIGHDLLTLLERTEVQLSSEIVECASFLSKVYIPSRYPDALPEPLTPHLAFTSEDKRKAIECARKIIDLVKSVGEDLRRKEKEEG</sequence>
<dbReference type="GeneID" id="92354805"/>
<reference evidence="2" key="1">
    <citation type="submission" date="2024-03" db="EMBL/GenBank/DDBJ databases">
        <title>Complete genome sequence of Sulfurisphaera javensis strain KD-1.</title>
        <authorList>
            <person name="Sakai H."/>
            <person name="Nur N."/>
            <person name="Suwanto A."/>
            <person name="Kurosawa N."/>
        </authorList>
    </citation>
    <scope>NUCLEOTIDE SEQUENCE</scope>
    <source>
        <strain evidence="2">KD-1</strain>
    </source>
</reference>
<proteinExistence type="predicted"/>
<accession>A0AAT9GSS2</accession>
<dbReference type="Pfam" id="PF05168">
    <property type="entry name" value="HEPN"/>
    <property type="match status" value="1"/>
</dbReference>
<protein>
    <submittedName>
        <fullName evidence="2">HEPN domain-containing protein</fullName>
    </submittedName>
</protein>
<gene>
    <name evidence="2" type="ORF">SJAV_18520</name>
</gene>
<feature type="domain" description="HEPN" evidence="1">
    <location>
        <begin position="8"/>
        <end position="118"/>
    </location>
</feature>
<dbReference type="EMBL" id="AP031322">
    <property type="protein sequence ID" value="BFH73908.1"/>
    <property type="molecule type" value="Genomic_DNA"/>
</dbReference>
<dbReference type="InterPro" id="IPR007842">
    <property type="entry name" value="HEPN_dom"/>
</dbReference>